<reference evidence="2" key="1">
    <citation type="submission" date="2018-02" db="EMBL/GenBank/DDBJ databases">
        <authorList>
            <person name="Hausmann B."/>
        </authorList>
    </citation>
    <scope>NUCLEOTIDE SEQUENCE [LARGE SCALE GENOMIC DNA]</scope>
    <source>
        <strain evidence="2">Peat soil MAG SbA5</strain>
    </source>
</reference>
<name>A0A2N9MA14_9BACT</name>
<proteinExistence type="predicted"/>
<dbReference type="Proteomes" id="UP000239735">
    <property type="component" value="Unassembled WGS sequence"/>
</dbReference>
<accession>A0A2N9MA14</accession>
<gene>
    <name evidence="1" type="ORF">SBA5_970031</name>
</gene>
<dbReference type="EMBL" id="OKRB01000160">
    <property type="protein sequence ID" value="SPE32306.1"/>
    <property type="molecule type" value="Genomic_DNA"/>
</dbReference>
<evidence type="ECO:0000313" key="1">
    <source>
        <dbReference type="EMBL" id="SPE32306.1"/>
    </source>
</evidence>
<dbReference type="AlphaFoldDB" id="A0A2N9MA14"/>
<sequence>MRIFEIKVVVRPIDIPRNSYDRRKLVLLPICHGLHVQHPLRQRIGIARFLGKTIPEGLFLQRKRRLLWISAACSGAHKFLGAALPGIMHGEHAHHQVLIKELSWPLLVRIDSADQASKVDDDVGRMFPEQATNLFFLCQVKVFAGEYKNIMASARLQFLNHVAAEETTATGHQNSLIRPIDLQFFSSPK</sequence>
<protein>
    <submittedName>
        <fullName evidence="1">Uncharacterized protein</fullName>
    </submittedName>
</protein>
<evidence type="ECO:0000313" key="2">
    <source>
        <dbReference type="Proteomes" id="UP000239735"/>
    </source>
</evidence>
<organism evidence="1 2">
    <name type="scientific">Candidatus Sulfuritelmatomonas gaucii</name>
    <dbReference type="NCBI Taxonomy" id="2043161"/>
    <lineage>
        <taxon>Bacteria</taxon>
        <taxon>Pseudomonadati</taxon>
        <taxon>Acidobacteriota</taxon>
        <taxon>Terriglobia</taxon>
        <taxon>Terriglobales</taxon>
        <taxon>Acidobacteriaceae</taxon>
        <taxon>Candidatus Sulfuritelmatomonas</taxon>
    </lineage>
</organism>